<gene>
    <name evidence="2" type="ORF">CORC01_04200</name>
</gene>
<proteinExistence type="predicted"/>
<dbReference type="RefSeq" id="XP_022477593.1">
    <property type="nucleotide sequence ID" value="XM_022615848.1"/>
</dbReference>
<evidence type="ECO:0000313" key="3">
    <source>
        <dbReference type="Proteomes" id="UP000176998"/>
    </source>
</evidence>
<comment type="caution">
    <text evidence="2">The sequence shown here is derived from an EMBL/GenBank/DDBJ whole genome shotgun (WGS) entry which is preliminary data.</text>
</comment>
<evidence type="ECO:0000313" key="2">
    <source>
        <dbReference type="EMBL" id="OHF00450.1"/>
    </source>
</evidence>
<dbReference type="EMBL" id="MJBS01000027">
    <property type="protein sequence ID" value="OHF00450.1"/>
    <property type="molecule type" value="Genomic_DNA"/>
</dbReference>
<reference evidence="2 3" key="1">
    <citation type="submission" date="2016-09" db="EMBL/GenBank/DDBJ databases">
        <authorList>
            <person name="Capua I."/>
            <person name="De Benedictis P."/>
            <person name="Joannis T."/>
            <person name="Lombin L.H."/>
            <person name="Cattoli G."/>
        </authorList>
    </citation>
    <scope>NUCLEOTIDE SEQUENCE [LARGE SCALE GENOMIC DNA]</scope>
    <source>
        <strain evidence="2 3">IMI 309357</strain>
    </source>
</reference>
<protein>
    <submittedName>
        <fullName evidence="2">Uncharacterized protein</fullName>
    </submittedName>
</protein>
<accession>A0A1G4BG28</accession>
<dbReference type="Proteomes" id="UP000176998">
    <property type="component" value="Unassembled WGS sequence"/>
</dbReference>
<dbReference type="GeneID" id="34557358"/>
<keyword evidence="3" id="KW-1185">Reference proteome</keyword>
<dbReference type="AlphaFoldDB" id="A0A1G4BG28"/>
<feature type="region of interest" description="Disordered" evidence="1">
    <location>
        <begin position="45"/>
        <end position="79"/>
    </location>
</feature>
<feature type="compositionally biased region" description="Basic residues" evidence="1">
    <location>
        <begin position="187"/>
        <end position="196"/>
    </location>
</feature>
<name>A0A1G4BG28_9PEZI</name>
<evidence type="ECO:0000256" key="1">
    <source>
        <dbReference type="SAM" id="MobiDB-lite"/>
    </source>
</evidence>
<organism evidence="2 3">
    <name type="scientific">Colletotrichum orchidophilum</name>
    <dbReference type="NCBI Taxonomy" id="1209926"/>
    <lineage>
        <taxon>Eukaryota</taxon>
        <taxon>Fungi</taxon>
        <taxon>Dikarya</taxon>
        <taxon>Ascomycota</taxon>
        <taxon>Pezizomycotina</taxon>
        <taxon>Sordariomycetes</taxon>
        <taxon>Hypocreomycetidae</taxon>
        <taxon>Glomerellales</taxon>
        <taxon>Glomerellaceae</taxon>
        <taxon>Colletotrichum</taxon>
    </lineage>
</organism>
<sequence>ACFFLPSSCRQTLTPRPTHGIDSSCNLESCTTIPAAATTYLANQPNHPAGRRQIVSPESPHTYPPSSVHPQRPKVTKRGGGICGVPPAERANERLCTPTLNLHRQITTPERPLSCLTCALSTAPKNTNSNLYSSPRLASPRFTSQAHLNLTSPRIPSATSSSTSNSPIINHSGFDSLTPTSITPNPIRHHRIRQQQ</sequence>
<feature type="compositionally biased region" description="Low complexity" evidence="1">
    <location>
        <begin position="152"/>
        <end position="172"/>
    </location>
</feature>
<feature type="region of interest" description="Disordered" evidence="1">
    <location>
        <begin position="152"/>
        <end position="196"/>
    </location>
</feature>
<feature type="non-terminal residue" evidence="2">
    <location>
        <position position="1"/>
    </location>
</feature>
<feature type="compositionally biased region" description="Polar residues" evidence="1">
    <location>
        <begin position="173"/>
        <end position="184"/>
    </location>
</feature>